<gene>
    <name evidence="2" type="ORF">KDH_26240</name>
</gene>
<feature type="transmembrane region" description="Helical" evidence="1">
    <location>
        <begin position="307"/>
        <end position="329"/>
    </location>
</feature>
<keyword evidence="3" id="KW-1185">Reference proteome</keyword>
<keyword evidence="1" id="KW-0472">Membrane</keyword>
<evidence type="ECO:0000256" key="1">
    <source>
        <dbReference type="SAM" id="Phobius"/>
    </source>
</evidence>
<comment type="caution">
    <text evidence="2">The sequence shown here is derived from an EMBL/GenBank/DDBJ whole genome shotgun (WGS) entry which is preliminary data.</text>
</comment>
<protein>
    <submittedName>
        <fullName evidence="2">Uncharacterized protein</fullName>
    </submittedName>
</protein>
<sequence>MRITTFDNVNALSSHHIKSHERALRASYAALKEAQGNRPSQCKSSFIKVSDSLDAIREELDHHDLRWVVGTGYLNAWNLIHRAEEAMIDIAPRLEVIREAYHDELSLEGSSIDSRNATLTKLRLAVKNLSPLAIQYMDTIAQDDGGSNGGATEPVKVHDMEMDHEARNAIHNVKQTINEFRDGLWEGLVRMRNQLTGITLYTGLLTYALLCAAIVAGAVPSSIEAATIYYLVGAMVGLFGRLYTEAQADQAISDYGLTLARIVVTPILSGMAAVGGVLVVAIFSFTLTKASTVPSSFILSEIYNLNSNLQGIIVAAIFGLTPNLLISVLQQKADDFQTQLKNSSATDQAKK</sequence>
<evidence type="ECO:0000313" key="2">
    <source>
        <dbReference type="EMBL" id="GLV55780.1"/>
    </source>
</evidence>
<dbReference type="Proteomes" id="UP001344906">
    <property type="component" value="Unassembled WGS sequence"/>
</dbReference>
<keyword evidence="1" id="KW-0812">Transmembrane</keyword>
<organism evidence="2 3">
    <name type="scientific">Dictyobacter halimunensis</name>
    <dbReference type="NCBI Taxonomy" id="3026934"/>
    <lineage>
        <taxon>Bacteria</taxon>
        <taxon>Bacillati</taxon>
        <taxon>Chloroflexota</taxon>
        <taxon>Ktedonobacteria</taxon>
        <taxon>Ktedonobacterales</taxon>
        <taxon>Dictyobacteraceae</taxon>
        <taxon>Dictyobacter</taxon>
    </lineage>
</organism>
<proteinExistence type="predicted"/>
<accession>A0ABQ6FR50</accession>
<feature type="transmembrane region" description="Helical" evidence="1">
    <location>
        <begin position="198"/>
        <end position="219"/>
    </location>
</feature>
<keyword evidence="1" id="KW-1133">Transmembrane helix</keyword>
<name>A0ABQ6FR50_9CHLR</name>
<reference evidence="2 3" key="1">
    <citation type="submission" date="2023-02" db="EMBL/GenBank/DDBJ databases">
        <title>Dictyobacter halimunensis sp. nov., a new member of the class Ktedonobacteria from forest soil in a geothermal area.</title>
        <authorList>
            <person name="Rachmania M.K."/>
            <person name="Ningsih F."/>
            <person name="Sakai Y."/>
            <person name="Yabe S."/>
            <person name="Yokota A."/>
            <person name="Sjamsuridzal W."/>
        </authorList>
    </citation>
    <scope>NUCLEOTIDE SEQUENCE [LARGE SCALE GENOMIC DNA]</scope>
    <source>
        <strain evidence="2 3">S3.2.2.5</strain>
    </source>
</reference>
<evidence type="ECO:0000313" key="3">
    <source>
        <dbReference type="Proteomes" id="UP001344906"/>
    </source>
</evidence>
<feature type="transmembrane region" description="Helical" evidence="1">
    <location>
        <begin position="225"/>
        <end position="243"/>
    </location>
</feature>
<feature type="transmembrane region" description="Helical" evidence="1">
    <location>
        <begin position="263"/>
        <end position="287"/>
    </location>
</feature>
<dbReference type="EMBL" id="BSRI01000001">
    <property type="protein sequence ID" value="GLV55780.1"/>
    <property type="molecule type" value="Genomic_DNA"/>
</dbReference>